<proteinExistence type="predicted"/>
<accession>A0A645BWB1</accession>
<evidence type="ECO:0000313" key="1">
    <source>
        <dbReference type="EMBL" id="MPM69699.1"/>
    </source>
</evidence>
<name>A0A645BWB1_9ZZZZ</name>
<dbReference type="EMBL" id="VSSQ01023020">
    <property type="protein sequence ID" value="MPM69699.1"/>
    <property type="molecule type" value="Genomic_DNA"/>
</dbReference>
<protein>
    <submittedName>
        <fullName evidence="1">Uncharacterized protein</fullName>
    </submittedName>
</protein>
<reference evidence="1" key="1">
    <citation type="submission" date="2019-08" db="EMBL/GenBank/DDBJ databases">
        <authorList>
            <person name="Kucharzyk K."/>
            <person name="Murdoch R.W."/>
            <person name="Higgins S."/>
            <person name="Loffler F."/>
        </authorList>
    </citation>
    <scope>NUCLEOTIDE SEQUENCE</scope>
</reference>
<gene>
    <name evidence="1" type="ORF">SDC9_116647</name>
</gene>
<dbReference type="AlphaFoldDB" id="A0A645BWB1"/>
<sequence length="39" mass="3990">MGIGAAKGNTHAAFAQTITQHLGVLDDLMLQLGKLLALG</sequence>
<comment type="caution">
    <text evidence="1">The sequence shown here is derived from an EMBL/GenBank/DDBJ whole genome shotgun (WGS) entry which is preliminary data.</text>
</comment>
<organism evidence="1">
    <name type="scientific">bioreactor metagenome</name>
    <dbReference type="NCBI Taxonomy" id="1076179"/>
    <lineage>
        <taxon>unclassified sequences</taxon>
        <taxon>metagenomes</taxon>
        <taxon>ecological metagenomes</taxon>
    </lineage>
</organism>